<evidence type="ECO:0000313" key="2">
    <source>
        <dbReference type="EnsemblMetazoa" id="XP_029341238.1"/>
    </source>
</evidence>
<feature type="region of interest" description="Disordered" evidence="1">
    <location>
        <begin position="1"/>
        <end position="29"/>
    </location>
</feature>
<dbReference type="Proteomes" id="UP000007819">
    <property type="component" value="Chromosome X"/>
</dbReference>
<feature type="compositionally biased region" description="Polar residues" evidence="1">
    <location>
        <begin position="1"/>
        <end position="21"/>
    </location>
</feature>
<dbReference type="AlphaFoldDB" id="A0A8R2NJL7"/>
<protein>
    <submittedName>
        <fullName evidence="2">Uncharacterized protein</fullName>
    </submittedName>
</protein>
<dbReference type="EnsemblMetazoa" id="XM_029485378.1">
    <property type="protein sequence ID" value="XP_029341238.1"/>
    <property type="gene ID" value="LOC100162464"/>
</dbReference>
<sequence length="272" mass="30435">MMTSSQNRRPPNQMSSTMSQGSGLGNFEQPPFLFRASSATPVIGNTVSYPNVVTISQRISTMYNPTTNGNVMSHLSQMRQFYNQHSNNNQAQHRQLQLQQIRQQQQIITTPHTQQAYSGQSVDGRLAFIQQRNALRNARSVTVAPSIETIDLLSPPSSPVPPTVQENPLRPNIAWGLTRIPERMRARDTSNNDAYESQMATLRREIQHQSAGGHFGATSTSIHTAIGGWYSTAAVRNIGPVQTLYSHHSPYPILLQNTYQSQRNWPPPPPYM</sequence>
<reference evidence="3" key="1">
    <citation type="submission" date="2010-06" db="EMBL/GenBank/DDBJ databases">
        <authorList>
            <person name="Jiang H."/>
            <person name="Abraham K."/>
            <person name="Ali S."/>
            <person name="Alsbrooks S.L."/>
            <person name="Anim B.N."/>
            <person name="Anosike U.S."/>
            <person name="Attaway T."/>
            <person name="Bandaranaike D.P."/>
            <person name="Battles P.K."/>
            <person name="Bell S.N."/>
            <person name="Bell A.V."/>
            <person name="Beltran B."/>
            <person name="Bickham C."/>
            <person name="Bustamante Y."/>
            <person name="Caleb T."/>
            <person name="Canada A."/>
            <person name="Cardenas V."/>
            <person name="Carter K."/>
            <person name="Chacko J."/>
            <person name="Chandrabose M.N."/>
            <person name="Chavez D."/>
            <person name="Chavez A."/>
            <person name="Chen L."/>
            <person name="Chu H.-S."/>
            <person name="Claassen K.J."/>
            <person name="Cockrell R."/>
            <person name="Collins M."/>
            <person name="Cooper J.A."/>
            <person name="Cree A."/>
            <person name="Curry S.M."/>
            <person name="Da Y."/>
            <person name="Dao M.D."/>
            <person name="Das B."/>
            <person name="Davila M.-L."/>
            <person name="Davy-Carroll L."/>
            <person name="Denson S."/>
            <person name="Dinh H."/>
            <person name="Ebong V.E."/>
            <person name="Edwards J.R."/>
            <person name="Egan A."/>
            <person name="El-Daye J."/>
            <person name="Escobedo L."/>
            <person name="Fernandez S."/>
            <person name="Fernando P.R."/>
            <person name="Flagg N."/>
            <person name="Forbes L.D."/>
            <person name="Fowler R.G."/>
            <person name="Fu Q."/>
            <person name="Gabisi R.A."/>
            <person name="Ganer J."/>
            <person name="Garbino Pronczuk A."/>
            <person name="Garcia R.M."/>
            <person name="Garner T."/>
            <person name="Garrett T.E."/>
            <person name="Gonzalez D.A."/>
            <person name="Hamid H."/>
            <person name="Hawkins E.S."/>
            <person name="Hirani K."/>
            <person name="Hogues M.E."/>
            <person name="Hollins B."/>
            <person name="Hsiao C.-H."/>
            <person name="Jabil R."/>
            <person name="James M.L."/>
            <person name="Jhangiani S.N."/>
            <person name="Johnson B."/>
            <person name="Johnson Q."/>
            <person name="Joshi V."/>
            <person name="Kalu J.B."/>
            <person name="Kam C."/>
            <person name="Kashfia A."/>
            <person name="Keebler J."/>
            <person name="Kisamo H."/>
            <person name="Kovar C.L."/>
            <person name="Lago L.A."/>
            <person name="Lai C.-Y."/>
            <person name="Laidlaw J."/>
            <person name="Lara F."/>
            <person name="Le T.-K."/>
            <person name="Lee S.L."/>
            <person name="Legall F.H."/>
            <person name="Lemon S.J."/>
            <person name="Lewis L.R."/>
            <person name="Li B."/>
            <person name="Liu Y."/>
            <person name="Liu Y.-S."/>
            <person name="Lopez J."/>
            <person name="Lozado R.J."/>
            <person name="Lu J."/>
            <person name="Madu R.C."/>
            <person name="Maheshwari M."/>
            <person name="Maheshwari R."/>
            <person name="Malloy K."/>
            <person name="Martinez E."/>
            <person name="Mathew T."/>
            <person name="Mercado I.C."/>
            <person name="Mercado C."/>
            <person name="Meyer B."/>
            <person name="Montgomery K."/>
            <person name="Morgan M.B."/>
            <person name="Munidasa M."/>
            <person name="Nazareth L.V."/>
            <person name="Nelson J."/>
            <person name="Ng B.M."/>
            <person name="Nguyen N.B."/>
            <person name="Nguyen P.Q."/>
            <person name="Nguyen T."/>
            <person name="Obregon M."/>
            <person name="Okwuonu G.O."/>
            <person name="Onwere C.G."/>
            <person name="Orozco G."/>
            <person name="Parra A."/>
            <person name="Patel S."/>
            <person name="Patil S."/>
            <person name="Perez A."/>
            <person name="Perez Y."/>
            <person name="Pham C."/>
            <person name="Primus E.L."/>
            <person name="Pu L.-L."/>
            <person name="Puazo M."/>
            <person name="Qin X."/>
            <person name="Quiroz J.B."/>
            <person name="Reese J."/>
            <person name="Richards S."/>
            <person name="Rives C.M."/>
            <person name="Robberts R."/>
            <person name="Ruiz S.J."/>
            <person name="Ruiz M.J."/>
            <person name="Santibanez J."/>
            <person name="Schneider B.W."/>
            <person name="Sisson I."/>
            <person name="Smith M."/>
            <person name="Sodergren E."/>
            <person name="Song X.-Z."/>
            <person name="Song B.B."/>
            <person name="Summersgill H."/>
            <person name="Thelus R."/>
            <person name="Thornton R.D."/>
            <person name="Trejos Z.Y."/>
            <person name="Usmani K."/>
            <person name="Vattathil S."/>
            <person name="Villasana D."/>
            <person name="Walker D.L."/>
            <person name="Wang S."/>
            <person name="Wang K."/>
            <person name="White C.S."/>
            <person name="Williams A.C."/>
            <person name="Williamson J."/>
            <person name="Wilson K."/>
            <person name="Woghiren I.O."/>
            <person name="Woodworth J.R."/>
            <person name="Worley K.C."/>
            <person name="Wright R.A."/>
            <person name="Wu W."/>
            <person name="Young L."/>
            <person name="Zhang L."/>
            <person name="Zhang J."/>
            <person name="Zhu Y."/>
            <person name="Muzny D.M."/>
            <person name="Weinstock G."/>
            <person name="Gibbs R.A."/>
        </authorList>
    </citation>
    <scope>NUCLEOTIDE SEQUENCE [LARGE SCALE GENOMIC DNA]</scope>
    <source>
        <strain evidence="3">LSR1</strain>
    </source>
</reference>
<organism evidence="2 3">
    <name type="scientific">Acyrthosiphon pisum</name>
    <name type="common">Pea aphid</name>
    <dbReference type="NCBI Taxonomy" id="7029"/>
    <lineage>
        <taxon>Eukaryota</taxon>
        <taxon>Metazoa</taxon>
        <taxon>Ecdysozoa</taxon>
        <taxon>Arthropoda</taxon>
        <taxon>Hexapoda</taxon>
        <taxon>Insecta</taxon>
        <taxon>Pterygota</taxon>
        <taxon>Neoptera</taxon>
        <taxon>Paraneoptera</taxon>
        <taxon>Hemiptera</taxon>
        <taxon>Sternorrhyncha</taxon>
        <taxon>Aphidomorpha</taxon>
        <taxon>Aphidoidea</taxon>
        <taxon>Aphididae</taxon>
        <taxon>Macrosiphini</taxon>
        <taxon>Acyrthosiphon</taxon>
    </lineage>
</organism>
<evidence type="ECO:0000313" key="3">
    <source>
        <dbReference type="Proteomes" id="UP000007819"/>
    </source>
</evidence>
<accession>A0A8R2NJL7</accession>
<dbReference type="KEGG" id="api:100162464"/>
<reference evidence="2" key="2">
    <citation type="submission" date="2022-06" db="UniProtKB">
        <authorList>
            <consortium name="EnsemblMetazoa"/>
        </authorList>
    </citation>
    <scope>IDENTIFICATION</scope>
</reference>
<keyword evidence="3" id="KW-1185">Reference proteome</keyword>
<name>A0A8R2NJL7_ACYPI</name>
<proteinExistence type="predicted"/>
<dbReference type="RefSeq" id="XP_029341238.1">
    <property type="nucleotide sequence ID" value="XM_029485378.1"/>
</dbReference>
<dbReference type="GeneID" id="100162464"/>
<evidence type="ECO:0000256" key="1">
    <source>
        <dbReference type="SAM" id="MobiDB-lite"/>
    </source>
</evidence>